<feature type="domain" description="MULE transposase" evidence="1">
    <location>
        <begin position="63"/>
        <end position="117"/>
    </location>
</feature>
<evidence type="ECO:0000313" key="3">
    <source>
        <dbReference type="Proteomes" id="UP001459277"/>
    </source>
</evidence>
<dbReference type="PANTHER" id="PTHR31973">
    <property type="entry name" value="POLYPROTEIN, PUTATIVE-RELATED"/>
    <property type="match status" value="1"/>
</dbReference>
<dbReference type="PANTHER" id="PTHR31973:SF195">
    <property type="entry name" value="MUDR FAMILY TRANSPOSASE"/>
    <property type="match status" value="1"/>
</dbReference>
<dbReference type="Proteomes" id="UP001459277">
    <property type="component" value="Unassembled WGS sequence"/>
</dbReference>
<proteinExistence type="predicted"/>
<dbReference type="Pfam" id="PF10551">
    <property type="entry name" value="MULE"/>
    <property type="match status" value="1"/>
</dbReference>
<sequence>MNLCKGLTFTNKVEVKRALTILALKENKHFVINRSTKVKLYAKCVDESCKCLCIDGFKYCKPVISIDGTHLYGKYQGKLLVAMATDANNKVFPLAFAVVDCESGLSWGWFLQYLRDTIGDVIPDEVKFDNIMEPIKQVEIKAIRKKKKVMGKNGRENDYLPYTYLMSESIDMWTQSHDNGRRFEAMTINILECFNGVLKGAQGLPIAAMVEFTWSKLVAYFHDRHKEITYDL</sequence>
<reference evidence="2 3" key="1">
    <citation type="submission" date="2024-01" db="EMBL/GenBank/DDBJ databases">
        <title>A telomere-to-telomere, gap-free genome of sweet tea (Lithocarpus litseifolius).</title>
        <authorList>
            <person name="Zhou J."/>
        </authorList>
    </citation>
    <scope>NUCLEOTIDE SEQUENCE [LARGE SCALE GENOMIC DNA]</scope>
    <source>
        <strain evidence="2">Zhou-2022a</strain>
        <tissue evidence="2">Leaf</tissue>
    </source>
</reference>
<keyword evidence="3" id="KW-1185">Reference proteome</keyword>
<evidence type="ECO:0000313" key="2">
    <source>
        <dbReference type="EMBL" id="KAK9991215.1"/>
    </source>
</evidence>
<accession>A0AAW2C4A0</accession>
<dbReference type="AlphaFoldDB" id="A0AAW2C4A0"/>
<dbReference type="EMBL" id="JAZDWU010000009">
    <property type="protein sequence ID" value="KAK9991215.1"/>
    <property type="molecule type" value="Genomic_DNA"/>
</dbReference>
<organism evidence="2 3">
    <name type="scientific">Lithocarpus litseifolius</name>
    <dbReference type="NCBI Taxonomy" id="425828"/>
    <lineage>
        <taxon>Eukaryota</taxon>
        <taxon>Viridiplantae</taxon>
        <taxon>Streptophyta</taxon>
        <taxon>Embryophyta</taxon>
        <taxon>Tracheophyta</taxon>
        <taxon>Spermatophyta</taxon>
        <taxon>Magnoliopsida</taxon>
        <taxon>eudicotyledons</taxon>
        <taxon>Gunneridae</taxon>
        <taxon>Pentapetalae</taxon>
        <taxon>rosids</taxon>
        <taxon>fabids</taxon>
        <taxon>Fagales</taxon>
        <taxon>Fagaceae</taxon>
        <taxon>Lithocarpus</taxon>
    </lineage>
</organism>
<dbReference type="InterPro" id="IPR018289">
    <property type="entry name" value="MULE_transposase_dom"/>
</dbReference>
<protein>
    <recommendedName>
        <fullName evidence="1">MULE transposase domain-containing protein</fullName>
    </recommendedName>
</protein>
<evidence type="ECO:0000259" key="1">
    <source>
        <dbReference type="Pfam" id="PF10551"/>
    </source>
</evidence>
<name>A0AAW2C4A0_9ROSI</name>
<gene>
    <name evidence="2" type="ORF">SO802_026200</name>
</gene>
<comment type="caution">
    <text evidence="2">The sequence shown here is derived from an EMBL/GenBank/DDBJ whole genome shotgun (WGS) entry which is preliminary data.</text>
</comment>